<evidence type="ECO:0000313" key="1">
    <source>
        <dbReference type="EMBL" id="ERN42803.1"/>
    </source>
</evidence>
<proteinExistence type="predicted"/>
<protein>
    <submittedName>
        <fullName evidence="1">Uncharacterized protein</fullName>
    </submittedName>
</protein>
<name>U5DE69_9CHRO</name>
<gene>
    <name evidence="1" type="ORF">KR51_00004200</name>
</gene>
<accession>U5DE69</accession>
<dbReference type="Proteomes" id="UP000016960">
    <property type="component" value="Unassembled WGS sequence"/>
</dbReference>
<keyword evidence="2" id="KW-1185">Reference proteome</keyword>
<dbReference type="STRING" id="582515.KR51_00004200"/>
<evidence type="ECO:0000313" key="2">
    <source>
        <dbReference type="Proteomes" id="UP000016960"/>
    </source>
</evidence>
<dbReference type="InParanoid" id="U5DE69"/>
<dbReference type="EMBL" id="ASSJ01000006">
    <property type="protein sequence ID" value="ERN42803.1"/>
    <property type="molecule type" value="Genomic_DNA"/>
</dbReference>
<comment type="caution">
    <text evidence="1">The sequence shown here is derived from an EMBL/GenBank/DDBJ whole genome shotgun (WGS) entry which is preliminary data.</text>
</comment>
<reference evidence="1 2" key="1">
    <citation type="submission" date="2013-05" db="EMBL/GenBank/DDBJ databases">
        <title>Draft genome sequence of Rubidibacter lacunae KORDI 51-2.</title>
        <authorList>
            <person name="Choi D.H."/>
            <person name="Noh J.H."/>
            <person name="Kwon K.-K."/>
            <person name="Lee J.-H."/>
            <person name="Ryu J.-Y."/>
        </authorList>
    </citation>
    <scope>NUCLEOTIDE SEQUENCE [LARGE SCALE GENOMIC DNA]</scope>
    <source>
        <strain evidence="1 2">KORDI 51-2</strain>
    </source>
</reference>
<organism evidence="1 2">
    <name type="scientific">Rubidibacter lacunae KORDI 51-2</name>
    <dbReference type="NCBI Taxonomy" id="582515"/>
    <lineage>
        <taxon>Bacteria</taxon>
        <taxon>Bacillati</taxon>
        <taxon>Cyanobacteriota</taxon>
        <taxon>Cyanophyceae</taxon>
        <taxon>Oscillatoriophycideae</taxon>
        <taxon>Chroococcales</taxon>
        <taxon>Aphanothecaceae</taxon>
        <taxon>Rubidibacter</taxon>
    </lineage>
</organism>
<dbReference type="AlphaFoldDB" id="U5DE69"/>
<sequence>MSCFPPRKLFTYDGRSLPASFRADSRSGSIVRIVPSRSGRGISEGGRMSGVVSAARIAGREQNRAFLVVVNSHLWKCWQEFGTLREAKDRALRMLS</sequence>